<dbReference type="SUPFAM" id="SSF110395">
    <property type="entry name" value="CutC-like"/>
    <property type="match status" value="1"/>
</dbReference>
<dbReference type="InterPro" id="IPR005627">
    <property type="entry name" value="CutC-like"/>
</dbReference>
<dbReference type="Pfam" id="PF03932">
    <property type="entry name" value="CutC"/>
    <property type="match status" value="1"/>
</dbReference>
<dbReference type="AlphaFoldDB" id="A0A1H1BIW8"/>
<gene>
    <name evidence="3" type="primary">cutC</name>
    <name evidence="4" type="ORF">SAMN04487752_2605</name>
</gene>
<proteinExistence type="inferred from homology"/>
<dbReference type="GO" id="GO:0005507">
    <property type="term" value="F:copper ion binding"/>
    <property type="evidence" value="ECO:0007669"/>
    <property type="project" value="TreeGrafter"/>
</dbReference>
<dbReference type="FunFam" id="3.20.20.380:FF:000003">
    <property type="entry name" value="Copper homeostasis protein CutC"/>
    <property type="match status" value="1"/>
</dbReference>
<accession>A0A1H1BIW8</accession>
<protein>
    <recommendedName>
        <fullName evidence="3">PF03932 family protein CutC</fullName>
    </recommendedName>
</protein>
<keyword evidence="2 3" id="KW-0963">Cytoplasm</keyword>
<dbReference type="GO" id="GO:0005737">
    <property type="term" value="C:cytoplasm"/>
    <property type="evidence" value="ECO:0007669"/>
    <property type="project" value="UniProtKB-SubCell"/>
</dbReference>
<evidence type="ECO:0000256" key="2">
    <source>
        <dbReference type="ARBA" id="ARBA00022490"/>
    </source>
</evidence>
<comment type="similarity">
    <text evidence="1 3">Belongs to the CutC family.</text>
</comment>
<dbReference type="PANTHER" id="PTHR12598">
    <property type="entry name" value="COPPER HOMEOSTASIS PROTEIN CUTC"/>
    <property type="match status" value="1"/>
</dbReference>
<comment type="caution">
    <text evidence="3">Once thought to be involved in copper homeostasis, experiments in E.coli have shown this is not the case.</text>
</comment>
<keyword evidence="5" id="KW-1185">Reference proteome</keyword>
<evidence type="ECO:0000256" key="3">
    <source>
        <dbReference type="HAMAP-Rule" id="MF_00795"/>
    </source>
</evidence>
<comment type="subcellular location">
    <subcellularLocation>
        <location evidence="3">Cytoplasm</location>
    </subcellularLocation>
</comment>
<dbReference type="InterPro" id="IPR036822">
    <property type="entry name" value="CutC-like_dom_sf"/>
</dbReference>
<dbReference type="Proteomes" id="UP000199481">
    <property type="component" value="Unassembled WGS sequence"/>
</dbReference>
<sequence>MLMYLKEVCLENYSFIPKAIAQGATRIELCDYLISGGTTVSKGVMHEAAAYCAEKSIPLMAMIRPRSGDFIYNDSELKIMGYDIIEARNLGLDGIVLGCLTNDQLIDEDAMEQLLEEAYGLQVTFHMAFDAIPNEKQFEAIDWLAEHGVQRILTHGGDLTLPIEETLSHLKELVDYAKDRILILPGGGISSENADAIQQHLGVTELHGSKIVGEL</sequence>
<reference evidence="5" key="1">
    <citation type="submission" date="2016-10" db="EMBL/GenBank/DDBJ databases">
        <authorList>
            <person name="Varghese N."/>
            <person name="Submissions S."/>
        </authorList>
    </citation>
    <scope>NUCLEOTIDE SEQUENCE [LARGE SCALE GENOMIC DNA]</scope>
    <source>
        <strain evidence="5">MPL-11</strain>
    </source>
</reference>
<name>A0A1H1BIW8_9LACT</name>
<organism evidence="4 5">
    <name type="scientific">Carnobacterium viridans</name>
    <dbReference type="NCBI Taxonomy" id="174587"/>
    <lineage>
        <taxon>Bacteria</taxon>
        <taxon>Bacillati</taxon>
        <taxon>Bacillota</taxon>
        <taxon>Bacilli</taxon>
        <taxon>Lactobacillales</taxon>
        <taxon>Carnobacteriaceae</taxon>
        <taxon>Carnobacterium</taxon>
    </lineage>
</organism>
<evidence type="ECO:0000313" key="4">
    <source>
        <dbReference type="EMBL" id="SDQ51803.1"/>
    </source>
</evidence>
<dbReference type="HAMAP" id="MF_00795">
    <property type="entry name" value="CutC"/>
    <property type="match status" value="1"/>
</dbReference>
<dbReference type="PANTHER" id="PTHR12598:SF0">
    <property type="entry name" value="COPPER HOMEOSTASIS PROTEIN CUTC HOMOLOG"/>
    <property type="match status" value="1"/>
</dbReference>
<dbReference type="EMBL" id="FNJW01000008">
    <property type="protein sequence ID" value="SDQ51803.1"/>
    <property type="molecule type" value="Genomic_DNA"/>
</dbReference>
<evidence type="ECO:0000313" key="5">
    <source>
        <dbReference type="Proteomes" id="UP000199481"/>
    </source>
</evidence>
<dbReference type="Gene3D" id="3.20.20.380">
    <property type="entry name" value="Copper homeostasis (CutC) domain"/>
    <property type="match status" value="1"/>
</dbReference>
<evidence type="ECO:0000256" key="1">
    <source>
        <dbReference type="ARBA" id="ARBA00007768"/>
    </source>
</evidence>